<keyword evidence="1" id="KW-0732">Signal</keyword>
<dbReference type="SUPFAM" id="SSF56935">
    <property type="entry name" value="Porins"/>
    <property type="match status" value="1"/>
</dbReference>
<evidence type="ECO:0000313" key="2">
    <source>
        <dbReference type="EMBL" id="AOZ98743.1"/>
    </source>
</evidence>
<accession>A0A1D9P859</accession>
<proteinExistence type="predicted"/>
<evidence type="ECO:0008006" key="4">
    <source>
        <dbReference type="Google" id="ProtNLM"/>
    </source>
</evidence>
<keyword evidence="3" id="KW-1185">Reference proteome</keyword>
<gene>
    <name evidence="2" type="ORF">BIW12_04425</name>
</gene>
<reference evidence="2 3" key="1">
    <citation type="submission" date="2016-10" db="EMBL/GenBank/DDBJ databases">
        <title>Complete Genome Sequence of Flavobacterium sp. PK15.</title>
        <authorList>
            <person name="Ekwe A."/>
            <person name="Kim S.B."/>
        </authorList>
    </citation>
    <scope>NUCLEOTIDE SEQUENCE [LARGE SCALE GENOMIC DNA]</scope>
    <source>
        <strain evidence="2 3">PK15</strain>
    </source>
</reference>
<dbReference type="Proteomes" id="UP000178198">
    <property type="component" value="Chromosome"/>
</dbReference>
<dbReference type="Gene3D" id="2.40.160.60">
    <property type="entry name" value="Outer membrane protein transport protein (OMPP1/FadL/TodX)"/>
    <property type="match status" value="1"/>
</dbReference>
<evidence type="ECO:0000256" key="1">
    <source>
        <dbReference type="SAM" id="SignalP"/>
    </source>
</evidence>
<dbReference type="STRING" id="1306519.BIW12_04425"/>
<feature type="chain" id="PRO_5009444354" description="Aromatic hydrocarbon degradation protein" evidence="1">
    <location>
        <begin position="20"/>
        <end position="416"/>
    </location>
</feature>
<dbReference type="RefSeq" id="WP_071183992.1">
    <property type="nucleotide sequence ID" value="NZ_CP017774.1"/>
</dbReference>
<name>A0A1D9P859_9FLAO</name>
<sequence>MIRKIITSFCLLLSLLSFAQEGTSSPYSFYGIGDVRFKGTIESRSMAGVQVEQDSIHINLDNPASYSNLKLTTFTVGGTYNQTTLKNTTASERAKRTTFDYLAVGLPMGKLGVGFGLIPYSSVGFKITNTSDVADGQNTRDFGTGGVNKAFFAASYKILPNFSIGANVDYNFGRIETTNLQYINGVVLGSRELNRADLSGVNFNFGALYQAKLTKKLSLYSSLSYRLESKLASDNTRNRDVVSLTSDFDVTSVEALDEEKDSENLTLPSELRIGLGIGESKKWLIGAQIISASQGDLANTYNNLPNVSYEKAMKYSLGGYFIPNYSSFSNYAKRIVYRAGIRYEETGLVVNSQSIKDQGLSLGVGLPITGSFSNINLGFEFGKRGTTSASLIQENYVKLSVGLSFNDRWFVKRKFD</sequence>
<feature type="signal peptide" evidence="1">
    <location>
        <begin position="1"/>
        <end position="19"/>
    </location>
</feature>
<dbReference type="OrthoDB" id="1491239at2"/>
<dbReference type="EMBL" id="CP017774">
    <property type="protein sequence ID" value="AOZ98743.1"/>
    <property type="molecule type" value="Genomic_DNA"/>
</dbReference>
<dbReference type="KEGG" id="fcm:BIW12_04425"/>
<dbReference type="AlphaFoldDB" id="A0A1D9P859"/>
<evidence type="ECO:0000313" key="3">
    <source>
        <dbReference type="Proteomes" id="UP000178198"/>
    </source>
</evidence>
<protein>
    <recommendedName>
        <fullName evidence="4">Aromatic hydrocarbon degradation protein</fullName>
    </recommendedName>
</protein>
<organism evidence="2 3">
    <name type="scientific">Flavobacterium commune</name>
    <dbReference type="NCBI Taxonomy" id="1306519"/>
    <lineage>
        <taxon>Bacteria</taxon>
        <taxon>Pseudomonadati</taxon>
        <taxon>Bacteroidota</taxon>
        <taxon>Flavobacteriia</taxon>
        <taxon>Flavobacteriales</taxon>
        <taxon>Flavobacteriaceae</taxon>
        <taxon>Flavobacterium</taxon>
    </lineage>
</organism>